<keyword evidence="1" id="KW-1133">Transmembrane helix</keyword>
<protein>
    <submittedName>
        <fullName evidence="2">Uncharacterized protein</fullName>
    </submittedName>
</protein>
<reference evidence="2" key="1">
    <citation type="journal article" date="2023" name="G3 (Bethesda)">
        <title>A reference genome for the long-term kleptoplast-retaining sea slug Elysia crispata morphotype clarki.</title>
        <authorList>
            <person name="Eastman K.E."/>
            <person name="Pendleton A.L."/>
            <person name="Shaikh M.A."/>
            <person name="Suttiyut T."/>
            <person name="Ogas R."/>
            <person name="Tomko P."/>
            <person name="Gavelis G."/>
            <person name="Widhalm J.R."/>
            <person name="Wisecaver J.H."/>
        </authorList>
    </citation>
    <scope>NUCLEOTIDE SEQUENCE</scope>
    <source>
        <strain evidence="2">ECLA1</strain>
    </source>
</reference>
<dbReference type="AlphaFoldDB" id="A0AAE1A0C3"/>
<feature type="transmembrane region" description="Helical" evidence="1">
    <location>
        <begin position="39"/>
        <end position="62"/>
    </location>
</feature>
<evidence type="ECO:0000313" key="3">
    <source>
        <dbReference type="Proteomes" id="UP001283361"/>
    </source>
</evidence>
<organism evidence="2 3">
    <name type="scientific">Elysia crispata</name>
    <name type="common">lettuce slug</name>
    <dbReference type="NCBI Taxonomy" id="231223"/>
    <lineage>
        <taxon>Eukaryota</taxon>
        <taxon>Metazoa</taxon>
        <taxon>Spiralia</taxon>
        <taxon>Lophotrochozoa</taxon>
        <taxon>Mollusca</taxon>
        <taxon>Gastropoda</taxon>
        <taxon>Heterobranchia</taxon>
        <taxon>Euthyneura</taxon>
        <taxon>Panpulmonata</taxon>
        <taxon>Sacoglossa</taxon>
        <taxon>Placobranchoidea</taxon>
        <taxon>Plakobranchidae</taxon>
        <taxon>Elysia</taxon>
    </lineage>
</organism>
<accession>A0AAE1A0C3</accession>
<evidence type="ECO:0000313" key="2">
    <source>
        <dbReference type="EMBL" id="KAK3778181.1"/>
    </source>
</evidence>
<dbReference type="EMBL" id="JAWDGP010003001">
    <property type="protein sequence ID" value="KAK3778181.1"/>
    <property type="molecule type" value="Genomic_DNA"/>
</dbReference>
<proteinExistence type="predicted"/>
<sequence length="108" mass="12086">FDPGSFESLEFVDALSEAMSTSEEMALMPVQPVLSNAQYILFLFYLNTISIPICIFGILANFTNILVFYKMGFSFPTNINLFCLASGLTDTVLHFNCKFRKSPCVSKC</sequence>
<evidence type="ECO:0000256" key="1">
    <source>
        <dbReference type="SAM" id="Phobius"/>
    </source>
</evidence>
<gene>
    <name evidence="2" type="ORF">RRG08_053035</name>
</gene>
<name>A0AAE1A0C3_9GAST</name>
<keyword evidence="3" id="KW-1185">Reference proteome</keyword>
<feature type="non-terminal residue" evidence="2">
    <location>
        <position position="1"/>
    </location>
</feature>
<keyword evidence="1" id="KW-0472">Membrane</keyword>
<keyword evidence="1" id="KW-0812">Transmembrane</keyword>
<dbReference type="Proteomes" id="UP001283361">
    <property type="component" value="Unassembled WGS sequence"/>
</dbReference>
<comment type="caution">
    <text evidence="2">The sequence shown here is derived from an EMBL/GenBank/DDBJ whole genome shotgun (WGS) entry which is preliminary data.</text>
</comment>